<keyword evidence="14" id="KW-0446">Lipid-binding</keyword>
<evidence type="ECO:0000259" key="24">
    <source>
        <dbReference type="PROSITE" id="PS50156"/>
    </source>
</evidence>
<evidence type="ECO:0000256" key="6">
    <source>
        <dbReference type="ARBA" id="ARBA00022548"/>
    </source>
</evidence>
<dbReference type="Gene3D" id="2.130.10.10">
    <property type="entry name" value="YVTN repeat-like/Quinoprotein amine dehydrogenase"/>
    <property type="match status" value="2"/>
</dbReference>
<evidence type="ECO:0000256" key="3">
    <source>
        <dbReference type="ARBA" id="ARBA00004653"/>
    </source>
</evidence>
<evidence type="ECO:0000256" key="1">
    <source>
        <dbReference type="ARBA" id="ARBA00004477"/>
    </source>
</evidence>
<protein>
    <recommendedName>
        <fullName evidence="5">Sterol regulatory element-binding protein cleavage-activating protein</fullName>
    </recommendedName>
</protein>
<evidence type="ECO:0000256" key="8">
    <source>
        <dbReference type="ARBA" id="ARBA00022692"/>
    </source>
</evidence>
<name>A0A0B7N1N1_9FUNG</name>
<dbReference type="SUPFAM" id="SSF50978">
    <property type="entry name" value="WD40 repeat-like"/>
    <property type="match status" value="1"/>
</dbReference>
<comment type="function">
    <text evidence="20">Escort protein required for cholesterol as well as lipid homeostasis. Regulates export of the SCAP-SREBP complex from the endoplasmic reticulum to the Golgi upon low cholesterol, thereby regulating the processing of sterol regulatory element-binding proteins (SREBPs) SREBF1/SREBP1 and SREBF2/SREBP2. At high sterol concentrations, formation of a ternary complex with INSIG (INSIG1 or INSIG2) leads to mask the ER export signal in SCAP, promoting retention of the complex in the endoplasmic reticulum. Low sterol concentrations trigger release of INSIG, a conformational change in the SSD domain of SCAP, unmasking of the ER export signal, promoting recruitment into COPII-coated vesicles and transport of the SCAP-SREBP to the Golgi: in the Golgi, SREBPs are then processed, releasing the transcription factor fragment of SREBPs from the membrane, its import into the nucleus and up-regulation of LDLR, INSIG1 and the mevalonate pathway. Binds cholesterol via its SSD domain.</text>
</comment>
<dbReference type="GO" id="GO:0008203">
    <property type="term" value="P:cholesterol metabolic process"/>
    <property type="evidence" value="ECO:0007669"/>
    <property type="project" value="UniProtKB-KW"/>
</dbReference>
<evidence type="ECO:0000256" key="4">
    <source>
        <dbReference type="ARBA" id="ARBA00007410"/>
    </source>
</evidence>
<evidence type="ECO:0000256" key="2">
    <source>
        <dbReference type="ARBA" id="ARBA00004557"/>
    </source>
</evidence>
<evidence type="ECO:0000256" key="14">
    <source>
        <dbReference type="ARBA" id="ARBA00023121"/>
    </source>
</evidence>
<evidence type="ECO:0000256" key="10">
    <source>
        <dbReference type="ARBA" id="ARBA00022824"/>
    </source>
</evidence>
<feature type="compositionally biased region" description="Polar residues" evidence="22">
    <location>
        <begin position="1334"/>
        <end position="1346"/>
    </location>
</feature>
<dbReference type="Gene3D" id="2.60.40.640">
    <property type="match status" value="2"/>
</dbReference>
<evidence type="ECO:0000256" key="16">
    <source>
        <dbReference type="ARBA" id="ARBA00023166"/>
    </source>
</evidence>
<dbReference type="InterPro" id="IPR011022">
    <property type="entry name" value="Arrestin_C-like"/>
</dbReference>
<dbReference type="InterPro" id="IPR011021">
    <property type="entry name" value="Arrestin-like_N"/>
</dbReference>
<evidence type="ECO:0000256" key="9">
    <source>
        <dbReference type="ARBA" id="ARBA00022737"/>
    </source>
</evidence>
<keyword evidence="12" id="KW-0333">Golgi apparatus</keyword>
<feature type="compositionally biased region" description="Polar residues" evidence="22">
    <location>
        <begin position="1446"/>
        <end position="1460"/>
    </location>
</feature>
<dbReference type="PROSITE" id="PS50082">
    <property type="entry name" value="WD_REPEATS_2"/>
    <property type="match status" value="1"/>
</dbReference>
<dbReference type="InterPro" id="IPR036322">
    <property type="entry name" value="WD40_repeat_dom_sf"/>
</dbReference>
<evidence type="ECO:0000313" key="26">
    <source>
        <dbReference type="Proteomes" id="UP000054107"/>
    </source>
</evidence>
<evidence type="ECO:0000256" key="19">
    <source>
        <dbReference type="ARBA" id="ARBA00023329"/>
    </source>
</evidence>
<keyword evidence="18" id="KW-0753">Steroid metabolism</keyword>
<evidence type="ECO:0000256" key="20">
    <source>
        <dbReference type="ARBA" id="ARBA00045958"/>
    </source>
</evidence>
<feature type="region of interest" description="Disordered" evidence="22">
    <location>
        <begin position="1440"/>
        <end position="1460"/>
    </location>
</feature>
<feature type="repeat" description="WD" evidence="21">
    <location>
        <begin position="1282"/>
        <end position="1304"/>
    </location>
</feature>
<feature type="transmembrane region" description="Helical" evidence="23">
    <location>
        <begin position="597"/>
        <end position="615"/>
    </location>
</feature>
<evidence type="ECO:0000256" key="21">
    <source>
        <dbReference type="PROSITE-ProRule" id="PRU00221"/>
    </source>
</evidence>
<dbReference type="GO" id="GO:0032934">
    <property type="term" value="F:sterol binding"/>
    <property type="evidence" value="ECO:0007669"/>
    <property type="project" value="InterPro"/>
</dbReference>
<comment type="similarity">
    <text evidence="4">Belongs to the WD repeat SCAP family.</text>
</comment>
<dbReference type="GO" id="GO:0032936">
    <property type="term" value="C:SREBP-SCAP complex"/>
    <property type="evidence" value="ECO:0007669"/>
    <property type="project" value="TreeGrafter"/>
</dbReference>
<dbReference type="InterPro" id="IPR014756">
    <property type="entry name" value="Ig_E-set"/>
</dbReference>
<keyword evidence="7 21" id="KW-0853">WD repeat</keyword>
<keyword evidence="8 23" id="KW-0812">Transmembrane</keyword>
<keyword evidence="16" id="KW-1207">Sterol metabolism</keyword>
<evidence type="ECO:0000256" key="12">
    <source>
        <dbReference type="ARBA" id="ARBA00023034"/>
    </source>
</evidence>
<keyword evidence="9" id="KW-0677">Repeat</keyword>
<dbReference type="Pfam" id="PF02752">
    <property type="entry name" value="Arrestin_C"/>
    <property type="match status" value="1"/>
</dbReference>
<keyword evidence="17" id="KW-0325">Glycoprotein</keyword>
<dbReference type="PANTHER" id="PTHR46378">
    <property type="entry name" value="STEROL REGULATORY ELEMENT-BINDING PROTEIN CLEAVAGE-ACTIVATING PROTEIN"/>
    <property type="match status" value="1"/>
</dbReference>
<dbReference type="InterPro" id="IPR000731">
    <property type="entry name" value="SSD"/>
</dbReference>
<reference evidence="25 26" key="1">
    <citation type="submission" date="2014-09" db="EMBL/GenBank/DDBJ databases">
        <authorList>
            <person name="Ellenberger Sabrina"/>
        </authorList>
    </citation>
    <scope>NUCLEOTIDE SEQUENCE [LARGE SCALE GENOMIC DNA]</scope>
    <source>
        <strain evidence="25 26">CBS 412.66</strain>
    </source>
</reference>
<feature type="transmembrane region" description="Helical" evidence="23">
    <location>
        <begin position="736"/>
        <end position="755"/>
    </location>
</feature>
<comment type="subcellular location">
    <subcellularLocation>
        <location evidence="2">Cytoplasmic vesicle</location>
        <location evidence="2">COPII-coated vesicle membrane</location>
        <topology evidence="2">Multi-pass membrane protein</topology>
    </subcellularLocation>
    <subcellularLocation>
        <location evidence="1">Endoplasmic reticulum membrane</location>
        <topology evidence="1">Multi-pass membrane protein</topology>
    </subcellularLocation>
    <subcellularLocation>
        <location evidence="3">Golgi apparatus membrane</location>
        <topology evidence="3">Multi-pass membrane protein</topology>
    </subcellularLocation>
</comment>
<feature type="region of interest" description="Disordered" evidence="22">
    <location>
        <begin position="352"/>
        <end position="390"/>
    </location>
</feature>
<sequence>MNMLPNPIQLVHTSDFHIYTETEHIILHGTVDESAGVMLRGSVVLNCHETTKVRSITLKFIGKAKVNWTEGLGSHQRHYKEEKTIIKHEWSFLPSNRKTYHLPEGHYKWDFELPLPGDLPESVEHDLGQVYYRLKAVVERPTFSMNYNDRKMLRVSRVLLPSSLELTQSLVISNVWTDKLSYDISVPSKVYSMGSLIPITFALVPIAPDLQVRSVSCVLKEYTTLAAEDHSKMEGKVIRHLRDENFASGPDPWTKTELLPVPDFTSHLVQTDSFCDLIKIKHKLKFTVSLTNADGHISELRAAIPVVIAEISPEEDENALPAYEDAWKSVPYDPQQVAALVARGDLPPSIAISVPNEAASGANTTLSSSDTDDEDHHSRPSTPIPSGSVAPADGGLTFAWQGIDLSRSSPHIQSVDAVTIQNNPSFVVKQIRISNIAESTISKELLTTSLSIYQALTVSNKLRDICATTRHRQCIVHSPLAIWDYNQHAIEKDLDVKSTLNRHLHDVSKLTGLSLHPYATMGQVLLDDKGNLASANSVILTFTLKNTTNTQTIWKELLKNLLQQCLETAYSSSLDVEPYSLQFKLKLMPADYSPLKLATAVLFIVGLFIAVRAQFSKSTSLRSTSGLGIATLFLAVACYTTTMGILHHFFRTTIHATPWLLQLLVCCTATLEHALYLTSAVVSIDKGVGIKERVGKGLQQVGIIMTTTLFGELVVLGTGCKLKAPSVKSFCAFTSLALIVAYTLNLTLFIAVLSIDIKRAELADLGNEPFEKPDIVGARSNPYFQSSDSGSSNSRSKTKRAFNAFFVSYRIFGIQIKLNETINGIQLCVVILLLNFLLPEPNPKQALLSSSQKQWNKISSQFWEALNPTYMNQELQVHAPQIIIVSPKDNYSFAVDKQQQQQQQRLVINQLQSYYNESFAALRQLMSQRSSQSSVFDSFHPYLLFAYSVNIPSIVLFFMLVCIIMWMTPLIRERFMLPFLRKAFVRIVTCILLLLSSVAHIQTEALIRKFESEYNEDGMHLGAISLQSRFNVLQNQTSIRNVAVKTLMGAHLADVRAIHARGNLIASIGQQDGEIVLWDTARGERVARLDTLKKAAEENRQSDTKNYTRHLAHARCIQIDQDQSYIAAGFEYGLICVWSADTAQLVHELNVSQNQLCGPAAVQDRVIRLLFIERDRKSSIEPHKYILSVHRNGKLREWNIQTGDMTRCIDSRHTREITRAQLIPNNQATDTNTFYIITASKDGAAKCWSRTAAQWTLVYTISCHSMVTSIAAEQLRNGMGVLVTGSNDGAVQVWNLDTGTAVCTLSQGGVIRNKLGSAASAEVGGPLLQFSTVARSTPSNDSSAPEDSSLLKSDHSDAVSQVVITRIGNPEFEDDVCPGCSTPVNSGFIVASCALDESVHVWRLDRTALSNKEPGCTRCANNYHLRRQQPPRNLTRTAFKPKQKRMQNSNSSRFNTSGEESDACQQHQEMALSSLFLGKLSQEGGRGLVFCDNMILAGCRRRQRRGYMVDGINEDGNNGDWEAWFTSLQYYEPPLIKQDSSMIPVITFDLEQQDANDDEKISRPQEQIWTAREQFLLKMLRIKKVRHTASKPNIVSRKNVKSKFALTAKRNLQFKDIDDDNDSVVTTENEDFNNQRQGDYDEAFEALPFATIRHIVPLEGGGLCCDYGNFIKVITFGNKEELHSST</sequence>
<dbReference type="OrthoDB" id="6510177at2759"/>
<dbReference type="InterPro" id="IPR001680">
    <property type="entry name" value="WD40_rpt"/>
</dbReference>
<feature type="transmembrane region" description="Helical" evidence="23">
    <location>
        <begin position="698"/>
        <end position="716"/>
    </location>
</feature>
<feature type="transmembrane region" description="Helical" evidence="23">
    <location>
        <begin position="821"/>
        <end position="838"/>
    </location>
</feature>
<organism evidence="25 26">
    <name type="scientific">Parasitella parasitica</name>
    <dbReference type="NCBI Taxonomy" id="35722"/>
    <lineage>
        <taxon>Eukaryota</taxon>
        <taxon>Fungi</taxon>
        <taxon>Fungi incertae sedis</taxon>
        <taxon>Mucoromycota</taxon>
        <taxon>Mucoromycotina</taxon>
        <taxon>Mucoromycetes</taxon>
        <taxon>Mucorales</taxon>
        <taxon>Mucorineae</taxon>
        <taxon>Mucoraceae</taxon>
        <taxon>Parasitella</taxon>
    </lineage>
</organism>
<proteinExistence type="inferred from homology"/>
<dbReference type="GO" id="GO:0012507">
    <property type="term" value="C:ER to Golgi transport vesicle membrane"/>
    <property type="evidence" value="ECO:0007669"/>
    <property type="project" value="UniProtKB-SubCell"/>
</dbReference>
<evidence type="ECO:0000256" key="23">
    <source>
        <dbReference type="SAM" id="Phobius"/>
    </source>
</evidence>
<evidence type="ECO:0000313" key="25">
    <source>
        <dbReference type="EMBL" id="CEP09004.1"/>
    </source>
</evidence>
<dbReference type="InterPro" id="IPR014752">
    <property type="entry name" value="Arrestin-like_C"/>
</dbReference>
<dbReference type="Pfam" id="PF12349">
    <property type="entry name" value="Sterol-sensing"/>
    <property type="match status" value="1"/>
</dbReference>
<dbReference type="GO" id="GO:0045540">
    <property type="term" value="P:regulation of cholesterol biosynthetic process"/>
    <property type="evidence" value="ECO:0007669"/>
    <property type="project" value="TreeGrafter"/>
</dbReference>
<feature type="region of interest" description="Disordered" evidence="22">
    <location>
        <begin position="1334"/>
        <end position="1355"/>
    </location>
</feature>
<evidence type="ECO:0000256" key="18">
    <source>
        <dbReference type="ARBA" id="ARBA00023221"/>
    </source>
</evidence>
<dbReference type="SMART" id="SM00320">
    <property type="entry name" value="WD40"/>
    <property type="match status" value="5"/>
</dbReference>
<keyword evidence="15 23" id="KW-0472">Membrane</keyword>
<gene>
    <name evidence="25" type="primary">PARPA_02431.1 scaffold 4425</name>
</gene>
<dbReference type="SMART" id="SM01017">
    <property type="entry name" value="Arrestin_C"/>
    <property type="match status" value="1"/>
</dbReference>
<dbReference type="InterPro" id="IPR019775">
    <property type="entry name" value="WD40_repeat_CS"/>
</dbReference>
<keyword evidence="10" id="KW-0256">Endoplasmic reticulum</keyword>
<evidence type="ECO:0000256" key="5">
    <source>
        <dbReference type="ARBA" id="ARBA00019541"/>
    </source>
</evidence>
<keyword evidence="11 23" id="KW-1133">Transmembrane helix</keyword>
<dbReference type="Pfam" id="PF00400">
    <property type="entry name" value="WD40"/>
    <property type="match status" value="1"/>
</dbReference>
<dbReference type="GO" id="GO:0032933">
    <property type="term" value="P:SREBP signaling pathway"/>
    <property type="evidence" value="ECO:0007669"/>
    <property type="project" value="InterPro"/>
</dbReference>
<dbReference type="PANTHER" id="PTHR46378:SF1">
    <property type="entry name" value="STEROL REGULATORY ELEMENT-BINDING PROTEIN CLEAVAGE-ACTIVATING PROTEIN"/>
    <property type="match status" value="1"/>
</dbReference>
<dbReference type="STRING" id="35722.A0A0B7N1N1"/>
<evidence type="ECO:0000256" key="7">
    <source>
        <dbReference type="ARBA" id="ARBA00022574"/>
    </source>
</evidence>
<dbReference type="InterPro" id="IPR015943">
    <property type="entry name" value="WD40/YVTN_repeat-like_dom_sf"/>
</dbReference>
<dbReference type="SUPFAM" id="SSF81296">
    <property type="entry name" value="E set domains"/>
    <property type="match status" value="1"/>
</dbReference>
<dbReference type="PROSITE" id="PS50156">
    <property type="entry name" value="SSD"/>
    <property type="match status" value="1"/>
</dbReference>
<dbReference type="Proteomes" id="UP000054107">
    <property type="component" value="Unassembled WGS sequence"/>
</dbReference>
<accession>A0A0B7N1N1</accession>
<keyword evidence="19" id="KW-0968">Cytoplasmic vesicle</keyword>
<feature type="transmembrane region" description="Helical" evidence="23">
    <location>
        <begin position="656"/>
        <end position="677"/>
    </location>
</feature>
<evidence type="ECO:0000256" key="17">
    <source>
        <dbReference type="ARBA" id="ARBA00023180"/>
    </source>
</evidence>
<keyword evidence="6" id="KW-0153">Cholesterol metabolism</keyword>
<feature type="transmembrane region" description="Helical" evidence="23">
    <location>
        <begin position="627"/>
        <end position="650"/>
    </location>
</feature>
<feature type="domain" description="SSD" evidence="24">
    <location>
        <begin position="591"/>
        <end position="755"/>
    </location>
</feature>
<keyword evidence="13" id="KW-0443">Lipid metabolism</keyword>
<evidence type="ECO:0000256" key="22">
    <source>
        <dbReference type="SAM" id="MobiDB-lite"/>
    </source>
</evidence>
<dbReference type="GO" id="GO:0000139">
    <property type="term" value="C:Golgi membrane"/>
    <property type="evidence" value="ECO:0007669"/>
    <property type="project" value="UniProtKB-SubCell"/>
</dbReference>
<feature type="transmembrane region" description="Helical" evidence="23">
    <location>
        <begin position="983"/>
        <end position="1001"/>
    </location>
</feature>
<dbReference type="PROSITE" id="PS00678">
    <property type="entry name" value="WD_REPEATS_1"/>
    <property type="match status" value="1"/>
</dbReference>
<dbReference type="EMBL" id="LN720861">
    <property type="protein sequence ID" value="CEP09004.1"/>
    <property type="molecule type" value="Genomic_DNA"/>
</dbReference>
<evidence type="ECO:0000256" key="15">
    <source>
        <dbReference type="ARBA" id="ARBA00023136"/>
    </source>
</evidence>
<dbReference type="InterPro" id="IPR030225">
    <property type="entry name" value="SCAP"/>
</dbReference>
<keyword evidence="26" id="KW-1185">Reference proteome</keyword>
<evidence type="ECO:0000256" key="13">
    <source>
        <dbReference type="ARBA" id="ARBA00023098"/>
    </source>
</evidence>
<dbReference type="InterPro" id="IPR053958">
    <property type="entry name" value="HMGCR/SNAP/NPC1-like_SSD"/>
</dbReference>
<dbReference type="GO" id="GO:0005789">
    <property type="term" value="C:endoplasmic reticulum membrane"/>
    <property type="evidence" value="ECO:0007669"/>
    <property type="project" value="UniProtKB-SubCell"/>
</dbReference>
<dbReference type="Pfam" id="PF00339">
    <property type="entry name" value="Arrestin_N"/>
    <property type="match status" value="1"/>
</dbReference>
<evidence type="ECO:0000256" key="11">
    <source>
        <dbReference type="ARBA" id="ARBA00022989"/>
    </source>
</evidence>
<feature type="transmembrane region" description="Helical" evidence="23">
    <location>
        <begin position="944"/>
        <end position="971"/>
    </location>
</feature>